<dbReference type="GO" id="GO:0005741">
    <property type="term" value="C:mitochondrial outer membrane"/>
    <property type="evidence" value="ECO:0007669"/>
    <property type="project" value="UniProtKB-SubCell"/>
</dbReference>
<evidence type="ECO:0000256" key="4">
    <source>
        <dbReference type="ARBA" id="ARBA00022787"/>
    </source>
</evidence>
<comment type="similarity">
    <text evidence="2">Belongs to the eukaryotic mitochondrial porin family.</text>
</comment>
<dbReference type="PRINTS" id="PR00185">
    <property type="entry name" value="EUKARYTPORIN"/>
</dbReference>
<dbReference type="InterPro" id="IPR023614">
    <property type="entry name" value="Porin_dom_sf"/>
</dbReference>
<organism evidence="6">
    <name type="scientific">Cyprideis torosa</name>
    <dbReference type="NCBI Taxonomy" id="163714"/>
    <lineage>
        <taxon>Eukaryota</taxon>
        <taxon>Metazoa</taxon>
        <taxon>Ecdysozoa</taxon>
        <taxon>Arthropoda</taxon>
        <taxon>Crustacea</taxon>
        <taxon>Oligostraca</taxon>
        <taxon>Ostracoda</taxon>
        <taxon>Podocopa</taxon>
        <taxon>Podocopida</taxon>
        <taxon>Cytherocopina</taxon>
        <taxon>Cytheroidea</taxon>
        <taxon>Cytherideidae</taxon>
        <taxon>Cyprideis</taxon>
    </lineage>
</organism>
<protein>
    <submittedName>
        <fullName evidence="6">Uncharacterized protein</fullName>
    </submittedName>
</protein>
<dbReference type="PANTHER" id="PTHR11743:SF70">
    <property type="entry name" value="GH26960P-RELATED"/>
    <property type="match status" value="1"/>
</dbReference>
<evidence type="ECO:0000256" key="3">
    <source>
        <dbReference type="ARBA" id="ARBA00022452"/>
    </source>
</evidence>
<keyword evidence="3" id="KW-0812">Transmembrane</keyword>
<dbReference type="EMBL" id="OB660080">
    <property type="protein sequence ID" value="CAD7222599.1"/>
    <property type="molecule type" value="Genomic_DNA"/>
</dbReference>
<dbReference type="PANTHER" id="PTHR11743">
    <property type="entry name" value="VOLTAGE-DEPENDENT ANION-SELECTIVE CHANNEL"/>
    <property type="match status" value="1"/>
</dbReference>
<keyword evidence="5" id="KW-0406">Ion transport</keyword>
<dbReference type="InterPro" id="IPR027246">
    <property type="entry name" value="Porin_Euk/Tom40"/>
</dbReference>
<dbReference type="Gene3D" id="2.40.160.10">
    <property type="entry name" value="Porin"/>
    <property type="match status" value="1"/>
</dbReference>
<keyword evidence="5" id="KW-0813">Transport</keyword>
<evidence type="ECO:0000256" key="2">
    <source>
        <dbReference type="ARBA" id="ARBA00007780"/>
    </source>
</evidence>
<keyword evidence="4" id="KW-1000">Mitochondrion outer membrane</keyword>
<dbReference type="GO" id="GO:0046930">
    <property type="term" value="C:pore complex"/>
    <property type="evidence" value="ECO:0007669"/>
    <property type="project" value="UniProtKB-KW"/>
</dbReference>
<dbReference type="InterPro" id="IPR001925">
    <property type="entry name" value="Porin_Euk"/>
</dbReference>
<comment type="subcellular location">
    <subcellularLocation>
        <location evidence="1">Mitochondrion outer membrane</location>
    </subcellularLocation>
</comment>
<dbReference type="AlphaFoldDB" id="A0A7R8W0N9"/>
<dbReference type="GO" id="GO:0008308">
    <property type="term" value="F:voltage-gated monoatomic anion channel activity"/>
    <property type="evidence" value="ECO:0007669"/>
    <property type="project" value="InterPro"/>
</dbReference>
<keyword evidence="5" id="KW-0626">Porin</keyword>
<reference evidence="6" key="1">
    <citation type="submission" date="2020-11" db="EMBL/GenBank/DDBJ databases">
        <authorList>
            <person name="Tran Van P."/>
        </authorList>
    </citation>
    <scope>NUCLEOTIDE SEQUENCE</scope>
</reference>
<gene>
    <name evidence="6" type="ORF">CTOB1V02_LOCUS601</name>
</gene>
<dbReference type="OrthoDB" id="7827681at2759"/>
<evidence type="ECO:0000256" key="1">
    <source>
        <dbReference type="ARBA" id="ARBA00004294"/>
    </source>
</evidence>
<dbReference type="GO" id="GO:0015288">
    <property type="term" value="F:porin activity"/>
    <property type="evidence" value="ECO:0007669"/>
    <property type="project" value="UniProtKB-KW"/>
</dbReference>
<evidence type="ECO:0000256" key="5">
    <source>
        <dbReference type="ARBA" id="ARBA00023114"/>
    </source>
</evidence>
<proteinExistence type="inferred from homology"/>
<dbReference type="Pfam" id="PF01459">
    <property type="entry name" value="Porin_3"/>
    <property type="match status" value="1"/>
</dbReference>
<name>A0A7R8W0N9_9CRUS</name>
<accession>A0A7R8W0N9</accession>
<sequence length="284" mass="31075">MGEKEAKVKVVCCDPPPLYFDLGKLCRELFTKGYHFGQLRLDYRTRSEAGVDFNATAVHNIDANKVSGNVEARIRVPEYGAQFISRWNTDNIIYVEGNCENKPYKGLKLASVSTFAPFTGKWSLLARSQLRTCYASLNVDCDVFSGPLLMAAGVVGYRGVLAGYQTAFDFCKLKVTRSNLAVGYECGDLSVLINVDDGYEFGASVYNKINTRLDAGVMLGFTLGPNTTRFGICGRAKFNNSGQLGLGVSHKLREGMTAYVSSLVDILQLNRGGHKVGLSLEVEV</sequence>
<keyword evidence="3" id="KW-1134">Transmembrane beta strand</keyword>
<dbReference type="CDD" id="cd07306">
    <property type="entry name" value="Porin3_VDAC"/>
    <property type="match status" value="1"/>
</dbReference>
<evidence type="ECO:0000313" key="6">
    <source>
        <dbReference type="EMBL" id="CAD7222599.1"/>
    </source>
</evidence>
<keyword evidence="3" id="KW-0472">Membrane</keyword>
<keyword evidence="4" id="KW-0496">Mitochondrion</keyword>